<name>A0A0P7AHD6_9FLAO</name>
<protein>
    <submittedName>
        <fullName evidence="1">Uncharacterized protein</fullName>
    </submittedName>
</protein>
<sequence>MLNKVLNQVFVSSSLLSSFSLLPFMESLTMFAMRYGNISCVKEPKS</sequence>
<reference evidence="1 2" key="1">
    <citation type="submission" date="2015-09" db="EMBL/GenBank/DDBJ databases">
        <title>Genome sequence of the marine flavobacterium Croceitalea dokdonensis DOKDO 023 that contains proton- and sodium-pumping rhodopsins.</title>
        <authorList>
            <person name="Kwon S.-K."/>
            <person name="Lee H.K."/>
            <person name="Kwak M.-J."/>
            <person name="Kim J.F."/>
        </authorList>
    </citation>
    <scope>NUCLEOTIDE SEQUENCE [LARGE SCALE GENOMIC DNA]</scope>
    <source>
        <strain evidence="1 2">DOKDO 023</strain>
    </source>
</reference>
<gene>
    <name evidence="1" type="ORF">I595_2530</name>
</gene>
<dbReference type="STRING" id="1300341.I595_2530"/>
<evidence type="ECO:0000313" key="1">
    <source>
        <dbReference type="EMBL" id="KPM31265.1"/>
    </source>
</evidence>
<dbReference type="EMBL" id="LDJX01000005">
    <property type="protein sequence ID" value="KPM31265.1"/>
    <property type="molecule type" value="Genomic_DNA"/>
</dbReference>
<organism evidence="1 2">
    <name type="scientific">Croceitalea dokdonensis DOKDO 023</name>
    <dbReference type="NCBI Taxonomy" id="1300341"/>
    <lineage>
        <taxon>Bacteria</taxon>
        <taxon>Pseudomonadati</taxon>
        <taxon>Bacteroidota</taxon>
        <taxon>Flavobacteriia</taxon>
        <taxon>Flavobacteriales</taxon>
        <taxon>Flavobacteriaceae</taxon>
        <taxon>Croceitalea</taxon>
    </lineage>
</organism>
<evidence type="ECO:0000313" key="2">
    <source>
        <dbReference type="Proteomes" id="UP000050280"/>
    </source>
</evidence>
<proteinExistence type="predicted"/>
<keyword evidence="2" id="KW-1185">Reference proteome</keyword>
<dbReference type="AlphaFoldDB" id="A0A0P7AHD6"/>
<comment type="caution">
    <text evidence="1">The sequence shown here is derived from an EMBL/GenBank/DDBJ whole genome shotgun (WGS) entry which is preliminary data.</text>
</comment>
<dbReference type="Proteomes" id="UP000050280">
    <property type="component" value="Unassembled WGS sequence"/>
</dbReference>
<accession>A0A0P7AHD6</accession>